<gene>
    <name evidence="4" type="ORF">SAMN02745215_00664</name>
</gene>
<dbReference type="Proteomes" id="UP000184010">
    <property type="component" value="Unassembled WGS sequence"/>
</dbReference>
<keyword evidence="5" id="KW-1185">Reference proteome</keyword>
<dbReference type="PROSITE" id="PS51257">
    <property type="entry name" value="PROKAR_LIPOPROTEIN"/>
    <property type="match status" value="1"/>
</dbReference>
<dbReference type="SUPFAM" id="SSF52218">
    <property type="entry name" value="Flavoproteins"/>
    <property type="match status" value="1"/>
</dbReference>
<dbReference type="PROSITE" id="PS50902">
    <property type="entry name" value="FLAVODOXIN_LIKE"/>
    <property type="match status" value="1"/>
</dbReference>
<evidence type="ECO:0000313" key="4">
    <source>
        <dbReference type="EMBL" id="SHN56305.1"/>
    </source>
</evidence>
<keyword evidence="2" id="KW-0732">Signal</keyword>
<feature type="signal peptide" evidence="2">
    <location>
        <begin position="1"/>
        <end position="24"/>
    </location>
</feature>
<evidence type="ECO:0000313" key="5">
    <source>
        <dbReference type="Proteomes" id="UP000184010"/>
    </source>
</evidence>
<feature type="region of interest" description="Disordered" evidence="1">
    <location>
        <begin position="28"/>
        <end position="47"/>
    </location>
</feature>
<feature type="chain" id="PRO_5011980379" evidence="2">
    <location>
        <begin position="25"/>
        <end position="211"/>
    </location>
</feature>
<sequence length="211" mass="23028">MKKTLSMLLSVMIIVGLTACGNIADNGTGGMPKETDSQTTNEPEDATGDVPKVLVTYYSASGNTERVANSVAEASGADIFVITPVDEYTDADLVWRDENSRVNQEHEDENRRVELISTAVKDFDSYEVIFIGYPIWWGDAAWVVDDFVKNNDFTGKTVIPFCTSSSLPLGESGTKLAAMAGTGEWLEGKRFPSGADESEVKEWVGSLDFFQ</sequence>
<dbReference type="GO" id="GO:0010181">
    <property type="term" value="F:FMN binding"/>
    <property type="evidence" value="ECO:0007669"/>
    <property type="project" value="InterPro"/>
</dbReference>
<dbReference type="RefSeq" id="WP_072771256.1">
    <property type="nucleotide sequence ID" value="NZ_FRDN01000004.1"/>
</dbReference>
<name>A0A1M7SCT6_9FIRM</name>
<dbReference type="PANTHER" id="PTHR39201">
    <property type="entry name" value="EXPORTED PROTEIN-RELATED"/>
    <property type="match status" value="1"/>
</dbReference>
<dbReference type="GO" id="GO:0016651">
    <property type="term" value="F:oxidoreductase activity, acting on NAD(P)H"/>
    <property type="evidence" value="ECO:0007669"/>
    <property type="project" value="UniProtKB-ARBA"/>
</dbReference>
<dbReference type="InterPro" id="IPR008254">
    <property type="entry name" value="Flavodoxin/NO_synth"/>
</dbReference>
<dbReference type="Pfam" id="PF12682">
    <property type="entry name" value="Flavodoxin_4"/>
    <property type="match status" value="1"/>
</dbReference>
<proteinExistence type="predicted"/>
<dbReference type="EMBL" id="FRDN01000004">
    <property type="protein sequence ID" value="SHN56305.1"/>
    <property type="molecule type" value="Genomic_DNA"/>
</dbReference>
<protein>
    <submittedName>
        <fullName evidence="4">Flavodoxin</fullName>
    </submittedName>
</protein>
<accession>A0A1M7SCT6</accession>
<evidence type="ECO:0000256" key="2">
    <source>
        <dbReference type="SAM" id="SignalP"/>
    </source>
</evidence>
<dbReference type="InterPro" id="IPR029039">
    <property type="entry name" value="Flavoprotein-like_sf"/>
</dbReference>
<dbReference type="AlphaFoldDB" id="A0A1M7SCT6"/>
<evidence type="ECO:0000256" key="1">
    <source>
        <dbReference type="SAM" id="MobiDB-lite"/>
    </source>
</evidence>
<dbReference type="PANTHER" id="PTHR39201:SF1">
    <property type="entry name" value="FLAVODOXIN-LIKE DOMAIN-CONTAINING PROTEIN"/>
    <property type="match status" value="1"/>
</dbReference>
<feature type="domain" description="Flavodoxin-like" evidence="3">
    <location>
        <begin position="53"/>
        <end position="211"/>
    </location>
</feature>
<dbReference type="STRING" id="1121395.SAMN02745215_00664"/>
<dbReference type="Gene3D" id="3.40.50.360">
    <property type="match status" value="1"/>
</dbReference>
<reference evidence="5" key="1">
    <citation type="submission" date="2016-12" db="EMBL/GenBank/DDBJ databases">
        <authorList>
            <person name="Varghese N."/>
            <person name="Submissions S."/>
        </authorList>
    </citation>
    <scope>NUCLEOTIDE SEQUENCE [LARGE SCALE GENOMIC DNA]</scope>
    <source>
        <strain evidence="5">DSM 11544</strain>
    </source>
</reference>
<evidence type="ECO:0000259" key="3">
    <source>
        <dbReference type="PROSITE" id="PS50902"/>
    </source>
</evidence>
<organism evidence="4 5">
    <name type="scientific">Desulfitobacterium chlororespirans DSM 11544</name>
    <dbReference type="NCBI Taxonomy" id="1121395"/>
    <lineage>
        <taxon>Bacteria</taxon>
        <taxon>Bacillati</taxon>
        <taxon>Bacillota</taxon>
        <taxon>Clostridia</taxon>
        <taxon>Eubacteriales</taxon>
        <taxon>Desulfitobacteriaceae</taxon>
        <taxon>Desulfitobacterium</taxon>
    </lineage>
</organism>